<gene>
    <name evidence="1" type="ORF">P7K49_039700</name>
</gene>
<dbReference type="EMBL" id="JASSZA010000149">
    <property type="protein sequence ID" value="KAK2081689.1"/>
    <property type="molecule type" value="Genomic_DNA"/>
</dbReference>
<keyword evidence="2" id="KW-1185">Reference proteome</keyword>
<proteinExistence type="predicted"/>
<comment type="caution">
    <text evidence="1">The sequence shown here is derived from an EMBL/GenBank/DDBJ whole genome shotgun (WGS) entry which is preliminary data.</text>
</comment>
<sequence>MLELWCCTSLTKGEGRGHETTSPSKLSKAHKALPVSPVTGVLSLRGVNAGIVVLEYCDQRAGSVNETTSPKKHSEKCTALSLPLVTCTVSDPVNTFPSKPKEVYAAPLLSPLTIVVLQPCDQRAESVYETTSPSRPSESCAAPPFPPVTWHCDTALSLCPLHAGTVVLQCSAHSPASFSSDPHCPYILRSRGFCKLFPQHRGGSGSLNIPRARGLVVTSIVI</sequence>
<protein>
    <submittedName>
        <fullName evidence="1">Uncharacterized protein</fullName>
    </submittedName>
</protein>
<name>A0ABQ9TAC4_SAGOE</name>
<dbReference type="Proteomes" id="UP001266305">
    <property type="component" value="Unassembled WGS sequence"/>
</dbReference>
<organism evidence="1 2">
    <name type="scientific">Saguinus oedipus</name>
    <name type="common">Cotton-top tamarin</name>
    <name type="synonym">Oedipomidas oedipus</name>
    <dbReference type="NCBI Taxonomy" id="9490"/>
    <lineage>
        <taxon>Eukaryota</taxon>
        <taxon>Metazoa</taxon>
        <taxon>Chordata</taxon>
        <taxon>Craniata</taxon>
        <taxon>Vertebrata</taxon>
        <taxon>Euteleostomi</taxon>
        <taxon>Mammalia</taxon>
        <taxon>Eutheria</taxon>
        <taxon>Euarchontoglires</taxon>
        <taxon>Primates</taxon>
        <taxon>Haplorrhini</taxon>
        <taxon>Platyrrhini</taxon>
        <taxon>Cebidae</taxon>
        <taxon>Callitrichinae</taxon>
        <taxon>Saguinus</taxon>
    </lineage>
</organism>
<accession>A0ABQ9TAC4</accession>
<reference evidence="1 2" key="1">
    <citation type="submission" date="2023-05" db="EMBL/GenBank/DDBJ databases">
        <title>B98-5 Cell Line De Novo Hybrid Assembly: An Optical Mapping Approach.</title>
        <authorList>
            <person name="Kananen K."/>
            <person name="Auerbach J.A."/>
            <person name="Kautto E."/>
            <person name="Blachly J.S."/>
        </authorList>
    </citation>
    <scope>NUCLEOTIDE SEQUENCE [LARGE SCALE GENOMIC DNA]</scope>
    <source>
        <strain evidence="1">B95-8</strain>
        <tissue evidence="1">Cell line</tissue>
    </source>
</reference>
<evidence type="ECO:0000313" key="2">
    <source>
        <dbReference type="Proteomes" id="UP001266305"/>
    </source>
</evidence>
<evidence type="ECO:0000313" key="1">
    <source>
        <dbReference type="EMBL" id="KAK2081689.1"/>
    </source>
</evidence>